<dbReference type="KEGG" id="tdl:TDEL_0G03190"/>
<feature type="region of interest" description="Disordered" evidence="2">
    <location>
        <begin position="356"/>
        <end position="393"/>
    </location>
</feature>
<dbReference type="AlphaFoldDB" id="G8ZXR9"/>
<accession>G8ZXR9</accession>
<dbReference type="GO" id="GO:0042149">
    <property type="term" value="P:cellular response to glucose starvation"/>
    <property type="evidence" value="ECO:0007669"/>
    <property type="project" value="EnsemblFungi"/>
</dbReference>
<dbReference type="GO" id="GO:0005737">
    <property type="term" value="C:cytoplasm"/>
    <property type="evidence" value="ECO:0007669"/>
    <property type="project" value="TreeGrafter"/>
</dbReference>
<dbReference type="GeneID" id="11504981"/>
<dbReference type="RefSeq" id="XP_003682897.1">
    <property type="nucleotide sequence ID" value="XM_003682849.1"/>
</dbReference>
<name>G8ZXR9_TORDE</name>
<reference evidence="3 4" key="1">
    <citation type="journal article" date="2011" name="Proc. Natl. Acad. Sci. U.S.A.">
        <title>Evolutionary erosion of yeast sex chromosomes by mating-type switching accidents.</title>
        <authorList>
            <person name="Gordon J.L."/>
            <person name="Armisen D."/>
            <person name="Proux-Wera E."/>
            <person name="Oheigeartaigh S.S."/>
            <person name="Byrne K.P."/>
            <person name="Wolfe K.H."/>
        </authorList>
    </citation>
    <scope>NUCLEOTIDE SEQUENCE [LARGE SCALE GENOMIC DNA]</scope>
    <source>
        <strain evidence="4">ATCC 10662 / CBS 1146 / NBRC 0425 / NCYC 2629 / NRRL Y-866</strain>
    </source>
</reference>
<feature type="region of interest" description="Disordered" evidence="2">
    <location>
        <begin position="1"/>
        <end position="45"/>
    </location>
</feature>
<keyword evidence="4" id="KW-1185">Reference proteome</keyword>
<dbReference type="PANTHER" id="PTHR31315:SF1">
    <property type="entry name" value="PROTEIN SIP5"/>
    <property type="match status" value="1"/>
</dbReference>
<dbReference type="InterPro" id="IPR039301">
    <property type="entry name" value="Sip5/DA2"/>
</dbReference>
<dbReference type="OrthoDB" id="21471at2759"/>
<comment type="similarity">
    <text evidence="1">Belongs to the SIP5 family.</text>
</comment>
<feature type="region of interest" description="Disordered" evidence="2">
    <location>
        <begin position="424"/>
        <end position="447"/>
    </location>
</feature>
<sequence length="477" mass="53699">MGNAPGKLGDGTSGPGETGNYRTSSGRSMSASSAGTGNRIPPWNAEYNVRSRRGASLVGNILSTSGRSRADSVGGSQPSKRKSTKEREQAKETHAKQLVVKFDETVDGGFLAPYGCYGFEKLDYDADVVRSLIIDRKLAPFYTPLQDFDESWTKEELIKIVDGLPLHASFDENLEKYEDVAVGNLKKTNFDELIDKTLSKREQRRMRSKIFKARLYRKRIIWQEIENENFLEQKLESKKPNSTSKNNSFLASDDLKYSLYKNGAECPICFLYYPEPLNYSNCCLQPICTECFVQIKRAEPHFPHDEVDPTQPVTNDDEKDPNLLTSDPPNCAYCATPNFAVTYEAKADRRVGIGGMKPSTYKLPKEPSNNDIEPSAERRGSRTQNNADVVASDMIRPDWKAKLDKERARLARRSANATAIHVSNRLIDPDHPSRRGSNYDSSSNRDVQDLEEEMLARAIRLSIADEEVRNQKKSNSR</sequence>
<dbReference type="CDD" id="cd24139">
    <property type="entry name" value="SIP5-like"/>
    <property type="match status" value="1"/>
</dbReference>
<evidence type="ECO:0000256" key="2">
    <source>
        <dbReference type="SAM" id="MobiDB-lite"/>
    </source>
</evidence>
<dbReference type="InParanoid" id="G8ZXR9"/>
<dbReference type="PANTHER" id="PTHR31315">
    <property type="entry name" value="PROTEIN SIP5"/>
    <property type="match status" value="1"/>
</dbReference>
<dbReference type="STRING" id="1076872.G8ZXR9"/>
<feature type="region of interest" description="Disordered" evidence="2">
    <location>
        <begin position="65"/>
        <end position="92"/>
    </location>
</feature>
<dbReference type="FunCoup" id="G8ZXR9">
    <property type="interactions" value="68"/>
</dbReference>
<evidence type="ECO:0000313" key="3">
    <source>
        <dbReference type="EMBL" id="CCE93686.1"/>
    </source>
</evidence>
<feature type="compositionally biased region" description="Low complexity" evidence="2">
    <location>
        <begin position="22"/>
        <end position="36"/>
    </location>
</feature>
<protein>
    <recommendedName>
        <fullName evidence="5">Protein SIP5</fullName>
    </recommendedName>
</protein>
<organism evidence="3 4">
    <name type="scientific">Torulaspora delbrueckii</name>
    <name type="common">Yeast</name>
    <name type="synonym">Candida colliculosa</name>
    <dbReference type="NCBI Taxonomy" id="4950"/>
    <lineage>
        <taxon>Eukaryota</taxon>
        <taxon>Fungi</taxon>
        <taxon>Dikarya</taxon>
        <taxon>Ascomycota</taxon>
        <taxon>Saccharomycotina</taxon>
        <taxon>Saccharomycetes</taxon>
        <taxon>Saccharomycetales</taxon>
        <taxon>Saccharomycetaceae</taxon>
        <taxon>Torulaspora</taxon>
    </lineage>
</organism>
<dbReference type="eggNOG" id="KOG2789">
    <property type="taxonomic scope" value="Eukaryota"/>
</dbReference>
<proteinExistence type="inferred from homology"/>
<feature type="compositionally biased region" description="Polar residues" evidence="2">
    <location>
        <begin position="435"/>
        <end position="445"/>
    </location>
</feature>
<evidence type="ECO:0000313" key="4">
    <source>
        <dbReference type="Proteomes" id="UP000005627"/>
    </source>
</evidence>
<feature type="compositionally biased region" description="Gly residues" evidence="2">
    <location>
        <begin position="8"/>
        <end position="17"/>
    </location>
</feature>
<dbReference type="Proteomes" id="UP000005627">
    <property type="component" value="Chromosome 7"/>
</dbReference>
<gene>
    <name evidence="3" type="primary">TDEL0G03190</name>
    <name evidence="3" type="ORF">TDEL_0G03190</name>
</gene>
<dbReference type="HOGENOM" id="CLU_009068_2_0_1"/>
<evidence type="ECO:0000256" key="1">
    <source>
        <dbReference type="ARBA" id="ARBA00010402"/>
    </source>
</evidence>
<evidence type="ECO:0008006" key="5">
    <source>
        <dbReference type="Google" id="ProtNLM"/>
    </source>
</evidence>
<dbReference type="EMBL" id="HE616748">
    <property type="protein sequence ID" value="CCE93686.1"/>
    <property type="molecule type" value="Genomic_DNA"/>
</dbReference>